<evidence type="ECO:0000313" key="1">
    <source>
        <dbReference type="EMBL" id="QUE54109.1"/>
    </source>
</evidence>
<dbReference type="Proteomes" id="UP000677616">
    <property type="component" value="Chromosome"/>
</dbReference>
<evidence type="ECO:0008006" key="3">
    <source>
        <dbReference type="Google" id="ProtNLM"/>
    </source>
</evidence>
<dbReference type="RefSeq" id="WP_212570347.1">
    <property type="nucleotide sequence ID" value="NZ_CP073084.1"/>
</dbReference>
<dbReference type="EMBL" id="CP073084">
    <property type="protein sequence ID" value="QUE54109.1"/>
    <property type="molecule type" value="Genomic_DNA"/>
</dbReference>
<organism evidence="1 2">
    <name type="scientific">Streptococcus oriscaviae</name>
    <dbReference type="NCBI Taxonomy" id="2781599"/>
    <lineage>
        <taxon>Bacteria</taxon>
        <taxon>Bacillati</taxon>
        <taxon>Bacillota</taxon>
        <taxon>Bacilli</taxon>
        <taxon>Lactobacillales</taxon>
        <taxon>Streptococcaceae</taxon>
        <taxon>Streptococcus</taxon>
    </lineage>
</organism>
<name>A0ABX7YLF8_9STRE</name>
<gene>
    <name evidence="1" type="ORF">INT76_09800</name>
</gene>
<keyword evidence="2" id="KW-1185">Reference proteome</keyword>
<proteinExistence type="predicted"/>
<protein>
    <recommendedName>
        <fullName evidence="3">ATP-binding protein</fullName>
    </recommendedName>
</protein>
<evidence type="ECO:0000313" key="2">
    <source>
        <dbReference type="Proteomes" id="UP000677616"/>
    </source>
</evidence>
<accession>A0ABX7YLF8</accession>
<sequence length="231" mass="26882">MMRKHTRFPLVADNETIIGKIPRMNLYEESDLISNIQGPYQDKDYGDTEPSDLHFDEQAKHDLAEDLLPPLFEPTVSPYSRRERLRKPPAQVHHPEIKTQGQLAREAAREDLKRKRSAAYLRDEKPTPAQVYKRPVLAAAPSAKTVTQQPAGEAARMNRLANRLRQDHYILAELPAVYSLKKEDRQQGQAQQKNSYDFLRKSQVYNYPERKVQRERQMAQELNLTHIEEDI</sequence>
<reference evidence="1 2" key="1">
    <citation type="submission" date="2021-04" db="EMBL/GenBank/DDBJ databases">
        <title>Complete genome sequence of a novel Streptococcus species.</title>
        <authorList>
            <person name="Teng J.L.L."/>
        </authorList>
    </citation>
    <scope>NUCLEOTIDE SEQUENCE [LARGE SCALE GENOMIC DNA]</scope>
    <source>
        <strain evidence="1 2">HKU75</strain>
    </source>
</reference>